<gene>
    <name evidence="7" type="ORF">SCF082_LOCUS28457</name>
    <name evidence="8" type="ORF">SCF082_LOCUS35533</name>
</gene>
<dbReference type="InterPro" id="IPR001902">
    <property type="entry name" value="SLC26A/SulP_fam"/>
</dbReference>
<keyword evidence="3 5" id="KW-1133">Transmembrane helix</keyword>
<feature type="transmembrane region" description="Helical" evidence="5">
    <location>
        <begin position="433"/>
        <end position="458"/>
    </location>
</feature>
<evidence type="ECO:0000256" key="1">
    <source>
        <dbReference type="ARBA" id="ARBA00004141"/>
    </source>
</evidence>
<dbReference type="EMBL" id="CAXAMM010033980">
    <property type="protein sequence ID" value="CAK9072108.1"/>
    <property type="molecule type" value="Genomic_DNA"/>
</dbReference>
<name>A0ABP0P912_9DINO</name>
<evidence type="ECO:0000313" key="8">
    <source>
        <dbReference type="EMBL" id="CAK9072108.1"/>
    </source>
</evidence>
<dbReference type="EMBL" id="CAXAMM010022414">
    <property type="protein sequence ID" value="CAK9051933.1"/>
    <property type="molecule type" value="Genomic_DNA"/>
</dbReference>
<evidence type="ECO:0000256" key="3">
    <source>
        <dbReference type="ARBA" id="ARBA00022989"/>
    </source>
</evidence>
<dbReference type="Proteomes" id="UP001642464">
    <property type="component" value="Unassembled WGS sequence"/>
</dbReference>
<dbReference type="InterPro" id="IPR011547">
    <property type="entry name" value="SLC26A/SulP_dom"/>
</dbReference>
<evidence type="ECO:0000256" key="5">
    <source>
        <dbReference type="SAM" id="Phobius"/>
    </source>
</evidence>
<feature type="transmembrane region" description="Helical" evidence="5">
    <location>
        <begin position="189"/>
        <end position="210"/>
    </location>
</feature>
<evidence type="ECO:0000313" key="9">
    <source>
        <dbReference type="Proteomes" id="UP001642464"/>
    </source>
</evidence>
<organism evidence="8 9">
    <name type="scientific">Durusdinium trenchii</name>
    <dbReference type="NCBI Taxonomy" id="1381693"/>
    <lineage>
        <taxon>Eukaryota</taxon>
        <taxon>Sar</taxon>
        <taxon>Alveolata</taxon>
        <taxon>Dinophyceae</taxon>
        <taxon>Suessiales</taxon>
        <taxon>Symbiodiniaceae</taxon>
        <taxon>Durusdinium</taxon>
    </lineage>
</organism>
<feature type="transmembrane region" description="Helical" evidence="5">
    <location>
        <begin position="280"/>
        <end position="303"/>
    </location>
</feature>
<feature type="transmembrane region" description="Helical" evidence="5">
    <location>
        <begin position="382"/>
        <end position="400"/>
    </location>
</feature>
<feature type="transmembrane region" description="Helical" evidence="5">
    <location>
        <begin position="106"/>
        <end position="130"/>
    </location>
</feature>
<sequence>MPSWNRCRSYTEDPSAAVRDLCHGLAVGAVFWPLVIGHAVLAKVPTYVSINTSITSPFVYMALGSLPLLSVQSGSTAALCLGELVAAREAGEAGLADDAAAAAANLASMMAVLVGAMHFAMGIFDLAAVVELFSQPLLRARTGAAALVVMLAQAEVLFDVFLDEKPTSPLLRFGKTCLQLPKQVHWPTFLLSICLLVALILCKMLGWCASGKSPNTNTSRSCRNKAISCCLQSFRVICRLLHSSGNLIVLAVATVVSWHLDGIGPLDGFEEPSARWAFSGWTWQLMSSALPTAVLTAFLSLGSHLTVAQRVRRPQDPWQPRRELLALGASSLAASTLGGMPVMANLAVCQALRSGTGFFATLGSILGHLGAFYLVAKLRLMIPRCAVSVILLVEFAPLLSSLPSELRHLYRQAQSARYGAQSSTLGFLVASDLGIYLMAFLSPLLFGIVNGSMVAILFQVVVSMSRFAGPGYVKIGRVPGTASYDELGPGSAACPIPKISITRPMGPRWFGNAAANTRAARAERRKQKQEILVAIADWRMVPFLDETALAHYKDSWSKVDVKVLVTNACGNVRRQIQESGLAEILQQPEETLADLHAAVLWAEEHVRQVEMSRTVIGLSERVGTTLED</sequence>
<keyword evidence="4 5" id="KW-0472">Membrane</keyword>
<evidence type="ECO:0000256" key="4">
    <source>
        <dbReference type="ARBA" id="ARBA00023136"/>
    </source>
</evidence>
<protein>
    <submittedName>
        <fullName evidence="8">Solute carrier family 26 member 6 (Anion exchange transporter) (Chloride-formate exchanger) (Pendrin-L1) (Pendrin-like protein 1) (Putative anion transporter-1) (Pat-1)</fullName>
    </submittedName>
</protein>
<feature type="transmembrane region" description="Helical" evidence="5">
    <location>
        <begin position="21"/>
        <end position="41"/>
    </location>
</feature>
<feature type="transmembrane region" description="Helical" evidence="5">
    <location>
        <begin position="142"/>
        <end position="162"/>
    </location>
</feature>
<dbReference type="InterPro" id="IPR036513">
    <property type="entry name" value="STAS_dom_sf"/>
</dbReference>
<evidence type="ECO:0000313" key="7">
    <source>
        <dbReference type="EMBL" id="CAK9051933.1"/>
    </source>
</evidence>
<keyword evidence="9" id="KW-1185">Reference proteome</keyword>
<feature type="transmembrane region" description="Helical" evidence="5">
    <location>
        <begin position="240"/>
        <end position="260"/>
    </location>
</feature>
<reference evidence="8 9" key="1">
    <citation type="submission" date="2024-02" db="EMBL/GenBank/DDBJ databases">
        <authorList>
            <person name="Chen Y."/>
            <person name="Shah S."/>
            <person name="Dougan E. K."/>
            <person name="Thang M."/>
            <person name="Chan C."/>
        </authorList>
    </citation>
    <scope>NUCLEOTIDE SEQUENCE [LARGE SCALE GENOMIC DNA]</scope>
</reference>
<feature type="transmembrane region" description="Helical" evidence="5">
    <location>
        <begin position="356"/>
        <end position="375"/>
    </location>
</feature>
<feature type="domain" description="SLC26A/SulP transporter" evidence="6">
    <location>
        <begin position="19"/>
        <end position="403"/>
    </location>
</feature>
<dbReference type="PANTHER" id="PTHR11814">
    <property type="entry name" value="SULFATE TRANSPORTER"/>
    <property type="match status" value="1"/>
</dbReference>
<proteinExistence type="predicted"/>
<comment type="subcellular location">
    <subcellularLocation>
        <location evidence="1">Membrane</location>
        <topology evidence="1">Multi-pass membrane protein</topology>
    </subcellularLocation>
</comment>
<evidence type="ECO:0000259" key="6">
    <source>
        <dbReference type="Pfam" id="PF00916"/>
    </source>
</evidence>
<comment type="caution">
    <text evidence="8">The sequence shown here is derived from an EMBL/GenBank/DDBJ whole genome shotgun (WGS) entry which is preliminary data.</text>
</comment>
<accession>A0ABP0P912</accession>
<dbReference type="Pfam" id="PF00916">
    <property type="entry name" value="Sulfate_transp"/>
    <property type="match status" value="1"/>
</dbReference>
<evidence type="ECO:0000256" key="2">
    <source>
        <dbReference type="ARBA" id="ARBA00022692"/>
    </source>
</evidence>
<keyword evidence="2 5" id="KW-0812">Transmembrane</keyword>
<dbReference type="Gene3D" id="3.30.750.24">
    <property type="entry name" value="STAS domain"/>
    <property type="match status" value="1"/>
</dbReference>
<feature type="transmembrane region" description="Helical" evidence="5">
    <location>
        <begin position="324"/>
        <end position="344"/>
    </location>
</feature>